<name>A0A0F9LVQ6_9ZZZZ</name>
<accession>A0A0F9LVQ6</accession>
<evidence type="ECO:0000256" key="1">
    <source>
        <dbReference type="SAM" id="MobiDB-lite"/>
    </source>
</evidence>
<dbReference type="EMBL" id="LAZR01010168">
    <property type="protein sequence ID" value="KKM68425.1"/>
    <property type="molecule type" value="Genomic_DNA"/>
</dbReference>
<feature type="compositionally biased region" description="Basic and acidic residues" evidence="1">
    <location>
        <begin position="82"/>
        <end position="113"/>
    </location>
</feature>
<gene>
    <name evidence="2" type="ORF">LCGC14_1460950</name>
</gene>
<sequence>FMTKVRGEKFDVGKLKAHIETNIDPDDFADLKESIALLTEEVADIKEGRVLSSKNRKLITNIVDSMETLIVAMRELLSSTEPKPREDEDEKNAESFKIKIKDSEPKEKPKTLSEVIAERITPENIDKSVQRSLKELLAKRKGKME</sequence>
<dbReference type="AlphaFoldDB" id="A0A0F9LVQ6"/>
<protein>
    <submittedName>
        <fullName evidence="2">Uncharacterized protein</fullName>
    </submittedName>
</protein>
<feature type="region of interest" description="Disordered" evidence="1">
    <location>
        <begin position="77"/>
        <end position="113"/>
    </location>
</feature>
<comment type="caution">
    <text evidence="2">The sequence shown here is derived from an EMBL/GenBank/DDBJ whole genome shotgun (WGS) entry which is preliminary data.</text>
</comment>
<reference evidence="2" key="1">
    <citation type="journal article" date="2015" name="Nature">
        <title>Complex archaea that bridge the gap between prokaryotes and eukaryotes.</title>
        <authorList>
            <person name="Spang A."/>
            <person name="Saw J.H."/>
            <person name="Jorgensen S.L."/>
            <person name="Zaremba-Niedzwiedzka K."/>
            <person name="Martijn J."/>
            <person name="Lind A.E."/>
            <person name="van Eijk R."/>
            <person name="Schleper C."/>
            <person name="Guy L."/>
            <person name="Ettema T.J."/>
        </authorList>
    </citation>
    <scope>NUCLEOTIDE SEQUENCE</scope>
</reference>
<feature type="non-terminal residue" evidence="2">
    <location>
        <position position="1"/>
    </location>
</feature>
<proteinExistence type="predicted"/>
<evidence type="ECO:0000313" key="2">
    <source>
        <dbReference type="EMBL" id="KKM68425.1"/>
    </source>
</evidence>
<organism evidence="2">
    <name type="scientific">marine sediment metagenome</name>
    <dbReference type="NCBI Taxonomy" id="412755"/>
    <lineage>
        <taxon>unclassified sequences</taxon>
        <taxon>metagenomes</taxon>
        <taxon>ecological metagenomes</taxon>
    </lineage>
</organism>